<name>A0A842HD58_9BACT</name>
<evidence type="ECO:0000256" key="2">
    <source>
        <dbReference type="ARBA" id="ARBA00013017"/>
    </source>
</evidence>
<dbReference type="AlphaFoldDB" id="A0A842HD58"/>
<evidence type="ECO:0000256" key="11">
    <source>
        <dbReference type="ARBA" id="ARBA00049091"/>
    </source>
</evidence>
<keyword evidence="4" id="KW-0049">Antioxidant</keyword>
<keyword evidence="3" id="KW-0575">Peroxidase</keyword>
<dbReference type="Proteomes" id="UP000546464">
    <property type="component" value="Unassembled WGS sequence"/>
</dbReference>
<evidence type="ECO:0000256" key="9">
    <source>
        <dbReference type="ARBA" id="ARBA00038489"/>
    </source>
</evidence>
<dbReference type="InterPro" id="IPR050924">
    <property type="entry name" value="Peroxiredoxin_BCP/PrxQ"/>
</dbReference>
<dbReference type="CDD" id="cd03017">
    <property type="entry name" value="PRX_BCP"/>
    <property type="match status" value="1"/>
</dbReference>
<keyword evidence="14" id="KW-1185">Reference proteome</keyword>
<dbReference type="PROSITE" id="PS51352">
    <property type="entry name" value="THIOREDOXIN_2"/>
    <property type="match status" value="1"/>
</dbReference>
<evidence type="ECO:0000256" key="5">
    <source>
        <dbReference type="ARBA" id="ARBA00023002"/>
    </source>
</evidence>
<dbReference type="RefSeq" id="WP_185675346.1">
    <property type="nucleotide sequence ID" value="NZ_JACHVB010000021.1"/>
</dbReference>
<evidence type="ECO:0000256" key="8">
    <source>
        <dbReference type="ARBA" id="ARBA00032824"/>
    </source>
</evidence>
<dbReference type="GO" id="GO:0034599">
    <property type="term" value="P:cellular response to oxidative stress"/>
    <property type="evidence" value="ECO:0007669"/>
    <property type="project" value="TreeGrafter"/>
</dbReference>
<evidence type="ECO:0000259" key="12">
    <source>
        <dbReference type="PROSITE" id="PS51352"/>
    </source>
</evidence>
<evidence type="ECO:0000256" key="6">
    <source>
        <dbReference type="ARBA" id="ARBA00023157"/>
    </source>
</evidence>
<evidence type="ECO:0000256" key="4">
    <source>
        <dbReference type="ARBA" id="ARBA00022862"/>
    </source>
</evidence>
<dbReference type="SUPFAM" id="SSF52833">
    <property type="entry name" value="Thioredoxin-like"/>
    <property type="match status" value="1"/>
</dbReference>
<evidence type="ECO:0000313" key="13">
    <source>
        <dbReference type="EMBL" id="MBC2594362.1"/>
    </source>
</evidence>
<keyword evidence="6" id="KW-1015">Disulfide bond</keyword>
<reference evidence="13 14" key="1">
    <citation type="submission" date="2020-07" db="EMBL/GenBank/DDBJ databases">
        <authorList>
            <person name="Feng X."/>
        </authorList>
    </citation>
    <scope>NUCLEOTIDE SEQUENCE [LARGE SCALE GENOMIC DNA]</scope>
    <source>
        <strain evidence="13 14">JCM31066</strain>
    </source>
</reference>
<dbReference type="EMBL" id="JACHVB010000021">
    <property type="protein sequence ID" value="MBC2594362.1"/>
    <property type="molecule type" value="Genomic_DNA"/>
</dbReference>
<dbReference type="InterPro" id="IPR013766">
    <property type="entry name" value="Thioredoxin_domain"/>
</dbReference>
<organism evidence="13 14">
    <name type="scientific">Ruficoccus amylovorans</name>
    <dbReference type="NCBI Taxonomy" id="1804625"/>
    <lineage>
        <taxon>Bacteria</taxon>
        <taxon>Pseudomonadati</taxon>
        <taxon>Verrucomicrobiota</taxon>
        <taxon>Opitutia</taxon>
        <taxon>Puniceicoccales</taxon>
        <taxon>Cerasicoccaceae</taxon>
        <taxon>Ruficoccus</taxon>
    </lineage>
</organism>
<evidence type="ECO:0000256" key="3">
    <source>
        <dbReference type="ARBA" id="ARBA00022559"/>
    </source>
</evidence>
<dbReference type="Gene3D" id="3.40.30.10">
    <property type="entry name" value="Glutaredoxin"/>
    <property type="match status" value="1"/>
</dbReference>
<dbReference type="InterPro" id="IPR036249">
    <property type="entry name" value="Thioredoxin-like_sf"/>
</dbReference>
<evidence type="ECO:0000256" key="7">
    <source>
        <dbReference type="ARBA" id="ARBA00023284"/>
    </source>
</evidence>
<proteinExistence type="inferred from homology"/>
<dbReference type="GO" id="GO:0045454">
    <property type="term" value="P:cell redox homeostasis"/>
    <property type="evidence" value="ECO:0007669"/>
    <property type="project" value="TreeGrafter"/>
</dbReference>
<evidence type="ECO:0000313" key="14">
    <source>
        <dbReference type="Proteomes" id="UP000546464"/>
    </source>
</evidence>
<dbReference type="GO" id="GO:0008379">
    <property type="term" value="F:thioredoxin peroxidase activity"/>
    <property type="evidence" value="ECO:0007669"/>
    <property type="project" value="TreeGrafter"/>
</dbReference>
<dbReference type="GO" id="GO:0005737">
    <property type="term" value="C:cytoplasm"/>
    <property type="evidence" value="ECO:0007669"/>
    <property type="project" value="TreeGrafter"/>
</dbReference>
<protein>
    <recommendedName>
        <fullName evidence="2">thioredoxin-dependent peroxiredoxin</fullName>
        <ecNumber evidence="2">1.11.1.24</ecNumber>
    </recommendedName>
    <alternativeName>
        <fullName evidence="8">Thioredoxin peroxidase</fullName>
    </alternativeName>
    <alternativeName>
        <fullName evidence="10">Thioredoxin-dependent peroxiredoxin Bcp</fullName>
    </alternativeName>
</protein>
<dbReference type="InterPro" id="IPR000866">
    <property type="entry name" value="AhpC/TSA"/>
</dbReference>
<dbReference type="EC" id="1.11.1.24" evidence="2"/>
<sequence>MIKPGDKLDTDLELQAVINGETRACKLSDLLKRRTIISIYMKNNTGGCDLQTHALAQTVEDFDQLGWDIIAVSKDTCGSHQKYAQKQGIGFALVSDPEYKIATAADALVEKSMYGRKFTGPARCALLVEADGTVLGVIEKINTKAHAEELKALIARIG</sequence>
<dbReference type="PANTHER" id="PTHR42801:SF4">
    <property type="entry name" value="AHPC_TSA FAMILY PROTEIN"/>
    <property type="match status" value="1"/>
</dbReference>
<comment type="similarity">
    <text evidence="9">Belongs to the peroxiredoxin family. BCP/PrxQ subfamily.</text>
</comment>
<keyword evidence="7" id="KW-0676">Redox-active center</keyword>
<feature type="domain" description="Thioredoxin" evidence="12">
    <location>
        <begin position="2"/>
        <end position="158"/>
    </location>
</feature>
<dbReference type="Pfam" id="PF00578">
    <property type="entry name" value="AhpC-TSA"/>
    <property type="match status" value="1"/>
</dbReference>
<evidence type="ECO:0000256" key="1">
    <source>
        <dbReference type="ARBA" id="ARBA00003330"/>
    </source>
</evidence>
<dbReference type="PANTHER" id="PTHR42801">
    <property type="entry name" value="THIOREDOXIN-DEPENDENT PEROXIDE REDUCTASE"/>
    <property type="match status" value="1"/>
</dbReference>
<keyword evidence="5" id="KW-0560">Oxidoreductase</keyword>
<evidence type="ECO:0000256" key="10">
    <source>
        <dbReference type="ARBA" id="ARBA00042639"/>
    </source>
</evidence>
<gene>
    <name evidence="13" type="ORF">H5P28_08840</name>
</gene>
<comment type="caution">
    <text evidence="13">The sequence shown here is derived from an EMBL/GenBank/DDBJ whole genome shotgun (WGS) entry which is preliminary data.</text>
</comment>
<accession>A0A842HD58</accession>
<comment type="function">
    <text evidence="1">Thiol-specific peroxidase that catalyzes the reduction of hydrogen peroxide and organic hydroperoxides to water and alcohols, respectively. Plays a role in cell protection against oxidative stress by detoxifying peroxides and as sensor of hydrogen peroxide-mediated signaling events.</text>
</comment>
<comment type="catalytic activity">
    <reaction evidence="11">
        <text>a hydroperoxide + [thioredoxin]-dithiol = an alcohol + [thioredoxin]-disulfide + H2O</text>
        <dbReference type="Rhea" id="RHEA:62620"/>
        <dbReference type="Rhea" id="RHEA-COMP:10698"/>
        <dbReference type="Rhea" id="RHEA-COMP:10700"/>
        <dbReference type="ChEBI" id="CHEBI:15377"/>
        <dbReference type="ChEBI" id="CHEBI:29950"/>
        <dbReference type="ChEBI" id="CHEBI:30879"/>
        <dbReference type="ChEBI" id="CHEBI:35924"/>
        <dbReference type="ChEBI" id="CHEBI:50058"/>
        <dbReference type="EC" id="1.11.1.24"/>
    </reaction>
</comment>